<sequence>MSIKRRDFLKSVGYTAAGSLLSVPLMACNKPRKAPRIVIIGGGFAGCTAAKYIRMWAPDFEVIMVERQQTFVSCPQSNLILSHSRSLQDLSQGYDGLGKNHGVNIIHAEVVAIDTEKRRVKLHDDLELDYDRLIVAPGLDMDYSRLPMLASAEAQQRVPHAWKAGAQSVLLRDQLTDMRQGGLMVMTIPAAPYRCPPGPYERACQVALHLKRHNPRGKLVILDANADIVSKKSLFVEAWSELYPGLIEYQPMSPLESVDVDRLTVESAFDSFKADVLNVIPPQKAGKVAQMAGVMDVDGRWCRVDYRSYESLTVPQVHVIGDAVSAGVPKSAHIANSQAKVCAAAIIALMRDEQPEQQPVFSNTCYSFVDDHQAGHVAAVYRYDAEQADMLPMPGGGVSATATAIEGDYAVAWAKNIWADMLN</sequence>
<dbReference type="Pfam" id="PF21706">
    <property type="entry name" value="FCSD_central"/>
    <property type="match status" value="1"/>
</dbReference>
<dbReference type="GO" id="GO:0050660">
    <property type="term" value="F:flavin adenine dinucleotide binding"/>
    <property type="evidence" value="ECO:0007669"/>
    <property type="project" value="InterPro"/>
</dbReference>
<evidence type="ECO:0000259" key="5">
    <source>
        <dbReference type="Pfam" id="PF21706"/>
    </source>
</evidence>
<dbReference type="PROSITE" id="PS51318">
    <property type="entry name" value="TAT"/>
    <property type="match status" value="1"/>
</dbReference>
<evidence type="ECO:0000313" key="7">
    <source>
        <dbReference type="Proteomes" id="UP000012019"/>
    </source>
</evidence>
<dbReference type="InterPro" id="IPR015323">
    <property type="entry name" value="FlavoCytC_S_DH_flav-bd"/>
</dbReference>
<dbReference type="EMBL" id="APHR01000028">
    <property type="protein sequence ID" value="EMR13259.1"/>
    <property type="molecule type" value="Genomic_DNA"/>
</dbReference>
<dbReference type="Gene3D" id="3.50.50.60">
    <property type="entry name" value="FAD/NAD(P)-binding domain"/>
    <property type="match status" value="2"/>
</dbReference>
<dbReference type="InterPro" id="IPR036188">
    <property type="entry name" value="FAD/NAD-bd_sf"/>
</dbReference>
<dbReference type="PATRIC" id="fig|1286106.3.peg.1160"/>
<dbReference type="InterPro" id="IPR049386">
    <property type="entry name" value="FCSD_central"/>
</dbReference>
<dbReference type="STRING" id="1286106.MPL1_05784"/>
<feature type="domain" description="Sulfide dehydrogenase [flavocytochrome c] flavoprotein chain central" evidence="5">
    <location>
        <begin position="169"/>
        <end position="281"/>
    </location>
</feature>
<evidence type="ECO:0000313" key="6">
    <source>
        <dbReference type="EMBL" id="EMR13259.1"/>
    </source>
</evidence>
<dbReference type="Gene3D" id="3.90.760.10">
    <property type="entry name" value="Flavocytochrome c sulphide dehydrogenase, flavin-binding domain"/>
    <property type="match status" value="1"/>
</dbReference>
<dbReference type="RefSeq" id="WP_009726160.1">
    <property type="nucleotide sequence ID" value="NZ_APHR01000028.1"/>
</dbReference>
<dbReference type="InterPro" id="IPR016156">
    <property type="entry name" value="FAD/NAD-linked_Rdtase_dimer_sf"/>
</dbReference>
<dbReference type="InterPro" id="IPR006311">
    <property type="entry name" value="TAT_signal"/>
</dbReference>
<keyword evidence="7" id="KW-1185">Reference proteome</keyword>
<dbReference type="SUPFAM" id="SSF55424">
    <property type="entry name" value="FAD/NAD-linked reductases, dimerisation (C-terminal) domain"/>
    <property type="match status" value="1"/>
</dbReference>
<evidence type="ECO:0000256" key="1">
    <source>
        <dbReference type="ARBA" id="ARBA00022630"/>
    </source>
</evidence>
<evidence type="ECO:0000259" key="3">
    <source>
        <dbReference type="Pfam" id="PF07992"/>
    </source>
</evidence>
<dbReference type="AlphaFoldDB" id="M7PS84"/>
<comment type="caution">
    <text evidence="6">The sequence shown here is derived from an EMBL/GenBank/DDBJ whole genome shotgun (WGS) entry which is preliminary data.</text>
</comment>
<dbReference type="Pfam" id="PF09242">
    <property type="entry name" value="FCSD-flav_bind"/>
    <property type="match status" value="1"/>
</dbReference>
<dbReference type="InterPro" id="IPR037092">
    <property type="entry name" value="FlavoCytC_S_DH_flav-bd_sf"/>
</dbReference>
<dbReference type="InterPro" id="IPR052541">
    <property type="entry name" value="SQRD"/>
</dbReference>
<keyword evidence="2" id="KW-0274">FAD</keyword>
<organism evidence="6 7">
    <name type="scientific">Methylophaga lonarensis MPL</name>
    <dbReference type="NCBI Taxonomy" id="1286106"/>
    <lineage>
        <taxon>Bacteria</taxon>
        <taxon>Pseudomonadati</taxon>
        <taxon>Pseudomonadota</taxon>
        <taxon>Gammaproteobacteria</taxon>
        <taxon>Thiotrichales</taxon>
        <taxon>Piscirickettsiaceae</taxon>
        <taxon>Methylophaga</taxon>
    </lineage>
</organism>
<name>M7PS84_9GAMM</name>
<feature type="domain" description="FAD/NAD(P)-binding" evidence="3">
    <location>
        <begin position="36"/>
        <end position="139"/>
    </location>
</feature>
<keyword evidence="1" id="KW-0285">Flavoprotein</keyword>
<feature type="domain" description="Flavocytochrome c sulphide dehydrogenase flavin-binding" evidence="4">
    <location>
        <begin position="358"/>
        <end position="422"/>
    </location>
</feature>
<evidence type="ECO:0000259" key="4">
    <source>
        <dbReference type="Pfam" id="PF09242"/>
    </source>
</evidence>
<gene>
    <name evidence="6" type="ORF">MPL1_05784</name>
</gene>
<dbReference type="InterPro" id="IPR023753">
    <property type="entry name" value="FAD/NAD-binding_dom"/>
</dbReference>
<accession>M7PS84</accession>
<dbReference type="PANTHER" id="PTHR43755:SF1">
    <property type="entry name" value="FAD-DEPENDENT PYRIDINE NUCLEOTIDE-DISULPHIDE OXIDOREDUCTASE"/>
    <property type="match status" value="1"/>
</dbReference>
<reference evidence="6 7" key="1">
    <citation type="journal article" date="2013" name="Genome Announc.">
        <title>Draft Genome Sequence of Methylophaga lonarensis MPLT, a Haloalkaliphilic (Non-Methane-Utilizing) Methylotroph.</title>
        <authorList>
            <person name="Shetty S.A."/>
            <person name="Marathe N.P."/>
            <person name="Munot H."/>
            <person name="Antony C.P."/>
            <person name="Dhotre D.P."/>
            <person name="Murrell J.C."/>
            <person name="Shouche Y.S."/>
        </authorList>
    </citation>
    <scope>NUCLEOTIDE SEQUENCE [LARGE SCALE GENOMIC DNA]</scope>
    <source>
        <strain evidence="6 7">MPL</strain>
    </source>
</reference>
<protein>
    <submittedName>
        <fullName evidence="6">Sulfide dehydrogenase (Flavocytochrome C) flavoprotein subunit</fullName>
    </submittedName>
</protein>
<dbReference type="PANTHER" id="PTHR43755">
    <property type="match status" value="1"/>
</dbReference>
<dbReference type="Proteomes" id="UP000012019">
    <property type="component" value="Unassembled WGS sequence"/>
</dbReference>
<dbReference type="GO" id="GO:0016491">
    <property type="term" value="F:oxidoreductase activity"/>
    <property type="evidence" value="ECO:0007669"/>
    <property type="project" value="InterPro"/>
</dbReference>
<dbReference type="Pfam" id="PF07992">
    <property type="entry name" value="Pyr_redox_2"/>
    <property type="match status" value="1"/>
</dbReference>
<dbReference type="SUPFAM" id="SSF51905">
    <property type="entry name" value="FAD/NAD(P)-binding domain"/>
    <property type="match status" value="2"/>
</dbReference>
<dbReference type="eggNOG" id="COG0446">
    <property type="taxonomic scope" value="Bacteria"/>
</dbReference>
<proteinExistence type="predicted"/>
<evidence type="ECO:0000256" key="2">
    <source>
        <dbReference type="ARBA" id="ARBA00022827"/>
    </source>
</evidence>